<dbReference type="OrthoDB" id="340185at2157"/>
<feature type="transmembrane region" description="Helical" evidence="1">
    <location>
        <begin position="185"/>
        <end position="207"/>
    </location>
</feature>
<keyword evidence="1" id="KW-0472">Membrane</keyword>
<protein>
    <submittedName>
        <fullName evidence="2">Uncharacterized protein</fullName>
    </submittedName>
</protein>
<keyword evidence="3" id="KW-1185">Reference proteome</keyword>
<accession>A0A1I2V6W0</accession>
<feature type="transmembrane region" description="Helical" evidence="1">
    <location>
        <begin position="36"/>
        <end position="54"/>
    </location>
</feature>
<name>A0A1I2V6W0_9EURY</name>
<keyword evidence="1" id="KW-1133">Transmembrane helix</keyword>
<dbReference type="EMBL" id="FOOQ01000005">
    <property type="protein sequence ID" value="SFG85095.1"/>
    <property type="molecule type" value="Genomic_DNA"/>
</dbReference>
<dbReference type="STRING" id="553467.SAMN04488063_3094"/>
<feature type="transmembrane region" description="Helical" evidence="1">
    <location>
        <begin position="7"/>
        <end position="24"/>
    </location>
</feature>
<proteinExistence type="predicted"/>
<keyword evidence="1" id="KW-0812">Transmembrane</keyword>
<evidence type="ECO:0000256" key="1">
    <source>
        <dbReference type="SAM" id="Phobius"/>
    </source>
</evidence>
<dbReference type="RefSeq" id="WP_092893468.1">
    <property type="nucleotide sequence ID" value="NZ_FOOQ01000005.1"/>
</dbReference>
<evidence type="ECO:0000313" key="3">
    <source>
        <dbReference type="Proteomes" id="UP000198876"/>
    </source>
</evidence>
<evidence type="ECO:0000313" key="2">
    <source>
        <dbReference type="EMBL" id="SFG85095.1"/>
    </source>
</evidence>
<gene>
    <name evidence="2" type="ORF">SAMN04488063_3094</name>
</gene>
<reference evidence="3" key="1">
    <citation type="submission" date="2016-10" db="EMBL/GenBank/DDBJ databases">
        <authorList>
            <person name="Varghese N."/>
            <person name="Submissions S."/>
        </authorList>
    </citation>
    <scope>NUCLEOTIDE SEQUENCE [LARGE SCALE GENOMIC DNA]</scope>
    <source>
        <strain evidence="3">CGMCC 1.7739</strain>
    </source>
</reference>
<organism evidence="2 3">
    <name type="scientific">Halopelagius inordinatus</name>
    <dbReference type="NCBI Taxonomy" id="553467"/>
    <lineage>
        <taxon>Archaea</taxon>
        <taxon>Methanobacteriati</taxon>
        <taxon>Methanobacteriota</taxon>
        <taxon>Stenosarchaea group</taxon>
        <taxon>Halobacteria</taxon>
        <taxon>Halobacteriales</taxon>
        <taxon>Haloferacaceae</taxon>
    </lineage>
</organism>
<dbReference type="Proteomes" id="UP000198876">
    <property type="component" value="Unassembled WGS sequence"/>
</dbReference>
<sequence length="355" mass="38347">MNKLRTFVVGGSVTLAFVTLWAALRYGLSPASNGGYLRAAAVVVLLPTIPVAVARGKLWVRRLAEYKRNGSGLSFERKSIFVSGDDVGDAERTLAEIEDAVSAADDYDDCRRDQFGEGRGLTVRHTGYHNSFVRVAGDGRVVVTGASKNTHSLASLVERVASLSMERTRNHPFLEPKPVRGAPRAFLGLFLVFLLLFGAAGVGAAAYPADAYSAPERAVFVGYDAQADVVPGYDRTDATLDRTALLVSALGEEAVELQWDRDDSDRLSEHTRQSVFLSAEGTEILDYVRDGSLTPAERERVSTLETDLHAAECRVASAVTTRIEKDRVEGDATALTDARETLRERAAAAGHLCDA</sequence>
<dbReference type="AlphaFoldDB" id="A0A1I2V6W0"/>